<organism evidence="1 2">
    <name type="scientific">Actinomadura namibiensis</name>
    <dbReference type="NCBI Taxonomy" id="182080"/>
    <lineage>
        <taxon>Bacteria</taxon>
        <taxon>Bacillati</taxon>
        <taxon>Actinomycetota</taxon>
        <taxon>Actinomycetes</taxon>
        <taxon>Streptosporangiales</taxon>
        <taxon>Thermomonosporaceae</taxon>
        <taxon>Actinomadura</taxon>
    </lineage>
</organism>
<gene>
    <name evidence="1" type="ORF">HNR61_007358</name>
</gene>
<keyword evidence="2" id="KW-1185">Reference proteome</keyword>
<comment type="caution">
    <text evidence="1">The sequence shown here is derived from an EMBL/GenBank/DDBJ whole genome shotgun (WGS) entry which is preliminary data.</text>
</comment>
<dbReference type="AlphaFoldDB" id="A0A7W3LWS5"/>
<evidence type="ECO:0000313" key="2">
    <source>
        <dbReference type="Proteomes" id="UP000572680"/>
    </source>
</evidence>
<protein>
    <submittedName>
        <fullName evidence="1">Uncharacterized protein</fullName>
    </submittedName>
</protein>
<accession>A0A7W3LWS5</accession>
<dbReference type="Proteomes" id="UP000572680">
    <property type="component" value="Unassembled WGS sequence"/>
</dbReference>
<sequence>MPEQNSPIVSGDLFARHQTITGLRALADFLEANPEVPVCEYGWTLRVAQGVSQNAETDAHQRAEVDRVAALLDVEPCTTPGGHYQAFRRFGRIVYQISHIPARRMEEHEALMSYADHFHANGRNEPGRAA</sequence>
<dbReference type="EMBL" id="JACJIA010000012">
    <property type="protein sequence ID" value="MBA8955682.1"/>
    <property type="molecule type" value="Genomic_DNA"/>
</dbReference>
<evidence type="ECO:0000313" key="1">
    <source>
        <dbReference type="EMBL" id="MBA8955682.1"/>
    </source>
</evidence>
<dbReference type="RefSeq" id="WP_182847647.1">
    <property type="nucleotide sequence ID" value="NZ_BAAALP010000045.1"/>
</dbReference>
<reference evidence="1 2" key="1">
    <citation type="submission" date="2020-08" db="EMBL/GenBank/DDBJ databases">
        <title>Genomic Encyclopedia of Type Strains, Phase IV (KMG-IV): sequencing the most valuable type-strain genomes for metagenomic binning, comparative biology and taxonomic classification.</title>
        <authorList>
            <person name="Goeker M."/>
        </authorList>
    </citation>
    <scope>NUCLEOTIDE SEQUENCE [LARGE SCALE GENOMIC DNA]</scope>
    <source>
        <strain evidence="1 2">DSM 44197</strain>
    </source>
</reference>
<proteinExistence type="predicted"/>
<name>A0A7W3LWS5_ACTNM</name>